<dbReference type="PANTHER" id="PTHR13624">
    <property type="entry name" value="RE42071P"/>
    <property type="match status" value="1"/>
</dbReference>
<keyword evidence="9" id="KW-1185">Reference proteome</keyword>
<dbReference type="Proteomes" id="UP001152523">
    <property type="component" value="Unassembled WGS sequence"/>
</dbReference>
<comment type="caution">
    <text evidence="8">The sequence shown here is derived from an EMBL/GenBank/DDBJ whole genome shotgun (WGS) entry which is preliminary data.</text>
</comment>
<evidence type="ECO:0000256" key="7">
    <source>
        <dbReference type="SAM" id="Phobius"/>
    </source>
</evidence>
<evidence type="ECO:0000256" key="6">
    <source>
        <dbReference type="ARBA" id="ARBA00023180"/>
    </source>
</evidence>
<feature type="transmembrane region" description="Helical" evidence="7">
    <location>
        <begin position="397"/>
        <end position="418"/>
    </location>
</feature>
<dbReference type="AlphaFoldDB" id="A0AAV0DSM5"/>
<feature type="transmembrane region" description="Helical" evidence="7">
    <location>
        <begin position="341"/>
        <end position="357"/>
    </location>
</feature>
<dbReference type="GO" id="GO:0016020">
    <property type="term" value="C:membrane"/>
    <property type="evidence" value="ECO:0007669"/>
    <property type="project" value="UniProtKB-SubCell"/>
</dbReference>
<evidence type="ECO:0000256" key="1">
    <source>
        <dbReference type="ARBA" id="ARBA00004141"/>
    </source>
</evidence>
<feature type="transmembrane region" description="Helical" evidence="7">
    <location>
        <begin position="217"/>
        <end position="237"/>
    </location>
</feature>
<evidence type="ECO:0000313" key="8">
    <source>
        <dbReference type="EMBL" id="CAH9108739.1"/>
    </source>
</evidence>
<dbReference type="Pfam" id="PF10268">
    <property type="entry name" value="Tmemb_161AB"/>
    <property type="match status" value="1"/>
</dbReference>
<proteinExistence type="inferred from homology"/>
<comment type="subcellular location">
    <subcellularLocation>
        <location evidence="1">Membrane</location>
        <topology evidence="1">Multi-pass membrane protein</topology>
    </subcellularLocation>
</comment>
<sequence length="469" mass="52801">MIMIHEDESWVSSPLFRPFAAKPSSTAKSFAESDKIMLSSLPALAFSYRNSILQAALALSLTFLLYFFNISDLFLHGLFTYVHPDDVNPAPSSNGVRAAIRRPGSVDSELRPRKKPSKEKFEFDETKAQIFRLKLIGSHLQTRIYFSEFKSAFNSTVLALSCFLLDLFLGKSEDAGLFGNGSIVPILLGCFALCRMSTSLARTAFERSASKSIEKKLTFLVGVLGFVLGLIVVSGVVPKWILDFSCGSLDGFGKLITSVFMGCIAGLLCTPALRAARSFWLGTDQIRSNLSIISCGWFPRMLLYINYFFNVFTSLLWITPFSEILVDKNFVGMCRSDFERFRHWCLLASGILQILTLRSNVQMYLNEAVLCWYQRLHCSKVPELEYSRAKVFLHNHYLCLVALQYFVPAAMVLLFNGLSVIGRDGCSFLPCAWLDKELVLFMAWWIVSVWAIFNSLVLGLYRHGILFVS</sequence>
<organism evidence="8 9">
    <name type="scientific">Cuscuta epithymum</name>
    <dbReference type="NCBI Taxonomy" id="186058"/>
    <lineage>
        <taxon>Eukaryota</taxon>
        <taxon>Viridiplantae</taxon>
        <taxon>Streptophyta</taxon>
        <taxon>Embryophyta</taxon>
        <taxon>Tracheophyta</taxon>
        <taxon>Spermatophyta</taxon>
        <taxon>Magnoliopsida</taxon>
        <taxon>eudicotyledons</taxon>
        <taxon>Gunneridae</taxon>
        <taxon>Pentapetalae</taxon>
        <taxon>asterids</taxon>
        <taxon>lamiids</taxon>
        <taxon>Solanales</taxon>
        <taxon>Convolvulaceae</taxon>
        <taxon>Cuscuteae</taxon>
        <taxon>Cuscuta</taxon>
        <taxon>Cuscuta subgen. Cuscuta</taxon>
    </lineage>
</organism>
<comment type="similarity">
    <text evidence="2">Belongs to the TMEM161 family.</text>
</comment>
<evidence type="ECO:0000256" key="4">
    <source>
        <dbReference type="ARBA" id="ARBA00022989"/>
    </source>
</evidence>
<accession>A0AAV0DSM5</accession>
<feature type="transmembrane region" description="Helical" evidence="7">
    <location>
        <begin position="51"/>
        <end position="68"/>
    </location>
</feature>
<feature type="transmembrane region" description="Helical" evidence="7">
    <location>
        <begin position="301"/>
        <end position="321"/>
    </location>
</feature>
<keyword evidence="3 7" id="KW-0812">Transmembrane</keyword>
<dbReference type="PANTHER" id="PTHR13624:SF6">
    <property type="entry name" value="EMEI"/>
    <property type="match status" value="1"/>
</dbReference>
<reference evidence="8" key="1">
    <citation type="submission" date="2022-07" db="EMBL/GenBank/DDBJ databases">
        <authorList>
            <person name="Macas J."/>
            <person name="Novak P."/>
            <person name="Neumann P."/>
        </authorList>
    </citation>
    <scope>NUCLEOTIDE SEQUENCE</scope>
</reference>
<dbReference type="InterPro" id="IPR019395">
    <property type="entry name" value="Transmembrane_161A/B"/>
</dbReference>
<evidence type="ECO:0008006" key="10">
    <source>
        <dbReference type="Google" id="ProtNLM"/>
    </source>
</evidence>
<keyword evidence="4 7" id="KW-1133">Transmembrane helix</keyword>
<feature type="transmembrane region" description="Helical" evidence="7">
    <location>
        <begin position="175"/>
        <end position="196"/>
    </location>
</feature>
<evidence type="ECO:0000256" key="5">
    <source>
        <dbReference type="ARBA" id="ARBA00023136"/>
    </source>
</evidence>
<feature type="transmembrane region" description="Helical" evidence="7">
    <location>
        <begin position="257"/>
        <end position="280"/>
    </location>
</feature>
<evidence type="ECO:0000256" key="3">
    <source>
        <dbReference type="ARBA" id="ARBA00022692"/>
    </source>
</evidence>
<dbReference type="EMBL" id="CAMAPF010000148">
    <property type="protein sequence ID" value="CAH9108739.1"/>
    <property type="molecule type" value="Genomic_DNA"/>
</dbReference>
<gene>
    <name evidence="8" type="ORF">CEPIT_LOCUS18487</name>
</gene>
<evidence type="ECO:0000256" key="2">
    <source>
        <dbReference type="ARBA" id="ARBA00009706"/>
    </source>
</evidence>
<name>A0AAV0DSM5_9ASTE</name>
<keyword evidence="6" id="KW-0325">Glycoprotein</keyword>
<feature type="transmembrane region" description="Helical" evidence="7">
    <location>
        <begin position="438"/>
        <end position="461"/>
    </location>
</feature>
<keyword evidence="5 7" id="KW-0472">Membrane</keyword>
<evidence type="ECO:0000313" key="9">
    <source>
        <dbReference type="Proteomes" id="UP001152523"/>
    </source>
</evidence>
<protein>
    <recommendedName>
        <fullName evidence="10">Transmembrane protein</fullName>
    </recommendedName>
</protein>